<evidence type="ECO:0000313" key="2">
    <source>
        <dbReference type="EMBL" id="MED6241811.1"/>
    </source>
</evidence>
<organism evidence="2 3">
    <name type="scientific">Ataeniobius toweri</name>
    <dbReference type="NCBI Taxonomy" id="208326"/>
    <lineage>
        <taxon>Eukaryota</taxon>
        <taxon>Metazoa</taxon>
        <taxon>Chordata</taxon>
        <taxon>Craniata</taxon>
        <taxon>Vertebrata</taxon>
        <taxon>Euteleostomi</taxon>
        <taxon>Actinopterygii</taxon>
        <taxon>Neopterygii</taxon>
        <taxon>Teleostei</taxon>
        <taxon>Neoteleostei</taxon>
        <taxon>Acanthomorphata</taxon>
        <taxon>Ovalentaria</taxon>
        <taxon>Atherinomorphae</taxon>
        <taxon>Cyprinodontiformes</taxon>
        <taxon>Goodeidae</taxon>
        <taxon>Ataeniobius</taxon>
    </lineage>
</organism>
<feature type="region of interest" description="Disordered" evidence="1">
    <location>
        <begin position="14"/>
        <end position="123"/>
    </location>
</feature>
<proteinExistence type="predicted"/>
<gene>
    <name evidence="2" type="ORF">ATANTOWER_027623</name>
</gene>
<feature type="compositionally biased region" description="Polar residues" evidence="1">
    <location>
        <begin position="50"/>
        <end position="64"/>
    </location>
</feature>
<sequence>MKWGREKWCLVSITGVDRSHRHPKASLEKSGGEPQGNCPAATVQKPQEAAATNPQVPASLSGSSHGPRDPRLKGTPTPSRGPTEPGGPGPAKQPPGVSTHPSPQPQTLRTTNAPVGRDTSHWQ</sequence>
<protein>
    <submittedName>
        <fullName evidence="2">Uncharacterized protein</fullName>
    </submittedName>
</protein>
<accession>A0ABU7AU83</accession>
<reference evidence="2 3" key="1">
    <citation type="submission" date="2021-07" db="EMBL/GenBank/DDBJ databases">
        <authorList>
            <person name="Palmer J.M."/>
        </authorList>
    </citation>
    <scope>NUCLEOTIDE SEQUENCE [LARGE SCALE GENOMIC DNA]</scope>
    <source>
        <strain evidence="2 3">AT_MEX2019</strain>
        <tissue evidence="2">Muscle</tissue>
    </source>
</reference>
<feature type="compositionally biased region" description="Polar residues" evidence="1">
    <location>
        <begin position="99"/>
        <end position="113"/>
    </location>
</feature>
<evidence type="ECO:0000313" key="3">
    <source>
        <dbReference type="Proteomes" id="UP001345963"/>
    </source>
</evidence>
<name>A0ABU7AU83_9TELE</name>
<comment type="caution">
    <text evidence="2">The sequence shown here is derived from an EMBL/GenBank/DDBJ whole genome shotgun (WGS) entry which is preliminary data.</text>
</comment>
<evidence type="ECO:0000256" key="1">
    <source>
        <dbReference type="SAM" id="MobiDB-lite"/>
    </source>
</evidence>
<keyword evidence="3" id="KW-1185">Reference proteome</keyword>
<dbReference type="EMBL" id="JAHUTI010030181">
    <property type="protein sequence ID" value="MED6241811.1"/>
    <property type="molecule type" value="Genomic_DNA"/>
</dbReference>
<dbReference type="Proteomes" id="UP001345963">
    <property type="component" value="Unassembled WGS sequence"/>
</dbReference>